<gene>
    <name evidence="1" type="ORF">GCM10009827_120100</name>
</gene>
<proteinExistence type="predicted"/>
<dbReference type="EMBL" id="BAAAQD010000075">
    <property type="protein sequence ID" value="GAA1578383.1"/>
    <property type="molecule type" value="Genomic_DNA"/>
</dbReference>
<accession>A0ABP4PFY3</accession>
<protein>
    <submittedName>
        <fullName evidence="1">Uncharacterized protein</fullName>
    </submittedName>
</protein>
<dbReference type="RefSeq" id="WP_344515997.1">
    <property type="nucleotide sequence ID" value="NZ_BAAAQD010000075.1"/>
</dbReference>
<reference evidence="2" key="1">
    <citation type="journal article" date="2019" name="Int. J. Syst. Evol. Microbiol.">
        <title>The Global Catalogue of Microorganisms (GCM) 10K type strain sequencing project: providing services to taxonomists for standard genome sequencing and annotation.</title>
        <authorList>
            <consortium name="The Broad Institute Genomics Platform"/>
            <consortium name="The Broad Institute Genome Sequencing Center for Infectious Disease"/>
            <person name="Wu L."/>
            <person name="Ma J."/>
        </authorList>
    </citation>
    <scope>NUCLEOTIDE SEQUENCE [LARGE SCALE GENOMIC DNA]</scope>
    <source>
        <strain evidence="2">JCM 15933</strain>
    </source>
</reference>
<evidence type="ECO:0000313" key="1">
    <source>
        <dbReference type="EMBL" id="GAA1578383.1"/>
    </source>
</evidence>
<sequence length="58" mass="6371">MPGPDGRPAHRGRCEQVHQVVEDAEAVEAAVGLDEDLFAAQLWVDDEPMTMVWSLPTP</sequence>
<name>A0ABP4PFY3_9ACTN</name>
<organism evidence="1 2">
    <name type="scientific">Dactylosporangium maewongense</name>
    <dbReference type="NCBI Taxonomy" id="634393"/>
    <lineage>
        <taxon>Bacteria</taxon>
        <taxon>Bacillati</taxon>
        <taxon>Actinomycetota</taxon>
        <taxon>Actinomycetes</taxon>
        <taxon>Micromonosporales</taxon>
        <taxon>Micromonosporaceae</taxon>
        <taxon>Dactylosporangium</taxon>
    </lineage>
</organism>
<dbReference type="Proteomes" id="UP001501470">
    <property type="component" value="Unassembled WGS sequence"/>
</dbReference>
<keyword evidence="2" id="KW-1185">Reference proteome</keyword>
<comment type="caution">
    <text evidence="1">The sequence shown here is derived from an EMBL/GenBank/DDBJ whole genome shotgun (WGS) entry which is preliminary data.</text>
</comment>
<evidence type="ECO:0000313" key="2">
    <source>
        <dbReference type="Proteomes" id="UP001501470"/>
    </source>
</evidence>